<proteinExistence type="predicted"/>
<dbReference type="SUPFAM" id="SSF82895">
    <property type="entry name" value="TSP-1 type 1 repeat"/>
    <property type="match status" value="2"/>
</dbReference>
<gene>
    <name evidence="6" type="ORF">WMSIL1_LOCUS3679</name>
</gene>
<feature type="signal peptide" evidence="4">
    <location>
        <begin position="1"/>
        <end position="19"/>
    </location>
</feature>
<feature type="domain" description="Ig-like" evidence="5">
    <location>
        <begin position="182"/>
        <end position="303"/>
    </location>
</feature>
<dbReference type="PANTHER" id="PTHR22906">
    <property type="entry name" value="PROPERDIN"/>
    <property type="match status" value="1"/>
</dbReference>
<keyword evidence="3" id="KW-1133">Transmembrane helix</keyword>
<dbReference type="InterPro" id="IPR052065">
    <property type="entry name" value="Compl_asym_regulator"/>
</dbReference>
<dbReference type="AlphaFoldDB" id="A0A564Y830"/>
<evidence type="ECO:0000313" key="7">
    <source>
        <dbReference type="Proteomes" id="UP000321570"/>
    </source>
</evidence>
<dbReference type="Gene3D" id="2.20.100.10">
    <property type="entry name" value="Thrombospondin type-1 (TSP1) repeat"/>
    <property type="match status" value="2"/>
</dbReference>
<keyword evidence="3" id="KW-0472">Membrane</keyword>
<accession>A0A564Y830</accession>
<feature type="transmembrane region" description="Helical" evidence="3">
    <location>
        <begin position="449"/>
        <end position="473"/>
    </location>
</feature>
<dbReference type="Proteomes" id="UP000321570">
    <property type="component" value="Unassembled WGS sequence"/>
</dbReference>
<dbReference type="PANTHER" id="PTHR22906:SF21">
    <property type="entry name" value="SEMA DOMAIN-CONTAINING PROTEIN"/>
    <property type="match status" value="1"/>
</dbReference>
<dbReference type="SMART" id="SM00209">
    <property type="entry name" value="TSP1"/>
    <property type="match status" value="2"/>
</dbReference>
<feature type="chain" id="PRO_5022177659" description="Ig-like domain-containing protein" evidence="4">
    <location>
        <begin position="20"/>
        <end position="571"/>
    </location>
</feature>
<dbReference type="EMBL" id="CABIJS010000111">
    <property type="protein sequence ID" value="VUZ43422.1"/>
    <property type="molecule type" value="Genomic_DNA"/>
</dbReference>
<keyword evidence="4" id="KW-0732">Signal</keyword>
<evidence type="ECO:0000256" key="4">
    <source>
        <dbReference type="SAM" id="SignalP"/>
    </source>
</evidence>
<keyword evidence="1" id="KW-0677">Repeat</keyword>
<dbReference type="InterPro" id="IPR036383">
    <property type="entry name" value="TSP1_rpt_sf"/>
</dbReference>
<reference evidence="6 7" key="1">
    <citation type="submission" date="2019-07" db="EMBL/GenBank/DDBJ databases">
        <authorList>
            <person name="Jastrzebski P J."/>
            <person name="Paukszto L."/>
            <person name="Jastrzebski P J."/>
        </authorList>
    </citation>
    <scope>NUCLEOTIDE SEQUENCE [LARGE SCALE GENOMIC DNA]</scope>
    <source>
        <strain evidence="6 7">WMS-il1</strain>
    </source>
</reference>
<dbReference type="PROSITE" id="PS50835">
    <property type="entry name" value="IG_LIKE"/>
    <property type="match status" value="1"/>
</dbReference>
<dbReference type="InterPro" id="IPR000884">
    <property type="entry name" value="TSP1_rpt"/>
</dbReference>
<keyword evidence="7" id="KW-1185">Reference proteome</keyword>
<protein>
    <recommendedName>
        <fullName evidence="5">Ig-like domain-containing protein</fullName>
    </recommendedName>
</protein>
<evidence type="ECO:0000256" key="3">
    <source>
        <dbReference type="SAM" id="Phobius"/>
    </source>
</evidence>
<organism evidence="6 7">
    <name type="scientific">Hymenolepis diminuta</name>
    <name type="common">Rat tapeworm</name>
    <dbReference type="NCBI Taxonomy" id="6216"/>
    <lineage>
        <taxon>Eukaryota</taxon>
        <taxon>Metazoa</taxon>
        <taxon>Spiralia</taxon>
        <taxon>Lophotrochozoa</taxon>
        <taxon>Platyhelminthes</taxon>
        <taxon>Cestoda</taxon>
        <taxon>Eucestoda</taxon>
        <taxon>Cyclophyllidea</taxon>
        <taxon>Hymenolepididae</taxon>
        <taxon>Hymenolepis</taxon>
    </lineage>
</organism>
<evidence type="ECO:0000259" key="5">
    <source>
        <dbReference type="PROSITE" id="PS50835"/>
    </source>
</evidence>
<dbReference type="InterPro" id="IPR007110">
    <property type="entry name" value="Ig-like_dom"/>
</dbReference>
<evidence type="ECO:0000313" key="6">
    <source>
        <dbReference type="EMBL" id="VUZ43422.1"/>
    </source>
</evidence>
<evidence type="ECO:0000256" key="1">
    <source>
        <dbReference type="ARBA" id="ARBA00022737"/>
    </source>
</evidence>
<sequence length="571" mass="65045">MRLILFCVIFLNILSHISSSSYLWSTWSAWPVACSRSCGEGERCRTRKCLDGFGATVGESSCNGESQECMPCMVSSECPQMPNWGEWSEWGECVLSESAAKGTKPDKYGCRPGTKVRTRLCDNPPPQPGPNAPTCLGSSQEATYCKYGCPDTPNLNESDIRSQIRQKMINDHLTTRVMRKHPKDYANAVLIRPAGDNAILSCLTNSYSFAEELLQSKSEDLIDTKLPKRKVEIFWQLGGRVIASENEGIVVRDARLTAHEKKLEEEENRWLSQLQRTLPVIKGTELLLNNLKLDDTGFYSCHVRLGKYEWMTIFYSLIVLGKAISAPAKMPFYLHSNIGARNPLYRGNIHWYDAARIQWTLNGEVKFTDIVARPRARIRLIPHLNIELQGHWECHLIVPIPDSPTSLGSKNFTTSGRFLINSFFLRVTESPQSLWKLGGVAQKITIPTYIAITTLILIFVLLILFILTVWAAIRWVKRAPNRDQLEGAIERVIEDRTNLFIKAGKEADKRRRLLVPYVRQENREIEMVRWNAEQISSEEAQAQVAQCEEKLQRKNDFIGRLKHAMTRSKRK</sequence>
<name>A0A564Y830_HYMDI</name>
<keyword evidence="2" id="KW-1015">Disulfide bond</keyword>
<keyword evidence="3" id="KW-0812">Transmembrane</keyword>
<dbReference type="Pfam" id="PF00090">
    <property type="entry name" value="TSP_1"/>
    <property type="match status" value="2"/>
</dbReference>
<evidence type="ECO:0000256" key="2">
    <source>
        <dbReference type="ARBA" id="ARBA00023157"/>
    </source>
</evidence>
<dbReference type="PROSITE" id="PS50092">
    <property type="entry name" value="TSP1"/>
    <property type="match status" value="2"/>
</dbReference>